<feature type="region of interest" description="Disordered" evidence="13">
    <location>
        <begin position="67"/>
        <end position="101"/>
    </location>
</feature>
<keyword evidence="9" id="KW-0460">Magnesium</keyword>
<dbReference type="InterPro" id="IPR038887">
    <property type="entry name" value="Nus1/NgBR"/>
</dbReference>
<keyword evidence="8" id="KW-0256">Endoplasmic reticulum</keyword>
<dbReference type="EC" id="2.5.1.87" evidence="5"/>
<keyword evidence="10" id="KW-1133">Transmembrane helix</keyword>
<evidence type="ECO:0000256" key="8">
    <source>
        <dbReference type="ARBA" id="ARBA00022824"/>
    </source>
</evidence>
<reference evidence="14 15" key="1">
    <citation type="submission" date="2016-10" db="EMBL/GenBank/DDBJ databases">
        <title>The genome sequence of Colletotrichum fioriniae PJ7.</title>
        <authorList>
            <person name="Baroncelli R."/>
        </authorList>
    </citation>
    <scope>NUCLEOTIDE SEQUENCE [LARGE SCALE GENOMIC DNA]</scope>
    <source>
        <strain evidence="14 15">IMI 384185</strain>
    </source>
</reference>
<evidence type="ECO:0000256" key="3">
    <source>
        <dbReference type="ARBA" id="ARBA00004922"/>
    </source>
</evidence>
<evidence type="ECO:0000313" key="14">
    <source>
        <dbReference type="EMBL" id="KAK1521629.1"/>
    </source>
</evidence>
<proteinExistence type="inferred from homology"/>
<name>A0ABQ9S1C0_9PEZI</name>
<keyword evidence="7" id="KW-0812">Transmembrane</keyword>
<organism evidence="14 15">
    <name type="scientific">Colletotrichum paranaense</name>
    <dbReference type="NCBI Taxonomy" id="1914294"/>
    <lineage>
        <taxon>Eukaryota</taxon>
        <taxon>Fungi</taxon>
        <taxon>Dikarya</taxon>
        <taxon>Ascomycota</taxon>
        <taxon>Pezizomycotina</taxon>
        <taxon>Sordariomycetes</taxon>
        <taxon>Hypocreomycetidae</taxon>
        <taxon>Glomerellales</taxon>
        <taxon>Glomerellaceae</taxon>
        <taxon>Colletotrichum</taxon>
        <taxon>Colletotrichum acutatum species complex</taxon>
    </lineage>
</organism>
<protein>
    <recommendedName>
        <fullName evidence="5">ditrans,polycis-polyprenyl diphosphate synthase [(2E,6E)-farnesyldiphosphate specific]</fullName>
        <ecNumber evidence="5">2.5.1.87</ecNumber>
    </recommendedName>
</protein>
<comment type="similarity">
    <text evidence="4">Belongs to the UPP synthase family.</text>
</comment>
<dbReference type="PANTHER" id="PTHR21528:SF0">
    <property type="entry name" value="DEHYDRODOLICHYL DIPHOSPHATE SYNTHASE COMPLEX SUBUNIT NUS1"/>
    <property type="match status" value="1"/>
</dbReference>
<evidence type="ECO:0000256" key="4">
    <source>
        <dbReference type="ARBA" id="ARBA00005432"/>
    </source>
</evidence>
<evidence type="ECO:0000313" key="15">
    <source>
        <dbReference type="Proteomes" id="UP001241169"/>
    </source>
</evidence>
<comment type="pathway">
    <text evidence="3">Protein modification; protein glycosylation.</text>
</comment>
<evidence type="ECO:0000256" key="5">
    <source>
        <dbReference type="ARBA" id="ARBA00012596"/>
    </source>
</evidence>
<comment type="subcellular location">
    <subcellularLocation>
        <location evidence="2">Endoplasmic reticulum membrane</location>
    </subcellularLocation>
</comment>
<keyword evidence="15" id="KW-1185">Reference proteome</keyword>
<comment type="cofactor">
    <cofactor evidence="1">
        <name>Mg(2+)</name>
        <dbReference type="ChEBI" id="CHEBI:18420"/>
    </cofactor>
</comment>
<evidence type="ECO:0000256" key="13">
    <source>
        <dbReference type="SAM" id="MobiDB-lite"/>
    </source>
</evidence>
<feature type="region of interest" description="Disordered" evidence="13">
    <location>
        <begin position="123"/>
        <end position="144"/>
    </location>
</feature>
<evidence type="ECO:0000256" key="11">
    <source>
        <dbReference type="ARBA" id="ARBA00023136"/>
    </source>
</evidence>
<evidence type="ECO:0000256" key="12">
    <source>
        <dbReference type="ARBA" id="ARBA00047353"/>
    </source>
</evidence>
<dbReference type="Gene3D" id="3.40.1180.10">
    <property type="entry name" value="Decaprenyl diphosphate synthase-like"/>
    <property type="match status" value="1"/>
</dbReference>
<keyword evidence="6" id="KW-0808">Transferase</keyword>
<accession>A0ABQ9S1C0</accession>
<comment type="caution">
    <text evidence="14">The sequence shown here is derived from an EMBL/GenBank/DDBJ whole genome shotgun (WGS) entry which is preliminary data.</text>
</comment>
<evidence type="ECO:0000256" key="7">
    <source>
        <dbReference type="ARBA" id="ARBA00022692"/>
    </source>
</evidence>
<dbReference type="EMBL" id="MOPA01000016">
    <property type="protein sequence ID" value="KAK1521629.1"/>
    <property type="molecule type" value="Genomic_DNA"/>
</dbReference>
<dbReference type="SUPFAM" id="SSF64005">
    <property type="entry name" value="Undecaprenyl diphosphate synthase"/>
    <property type="match status" value="1"/>
</dbReference>
<evidence type="ECO:0000256" key="2">
    <source>
        <dbReference type="ARBA" id="ARBA00004586"/>
    </source>
</evidence>
<dbReference type="InterPro" id="IPR036424">
    <property type="entry name" value="UPP_synth-like_sf"/>
</dbReference>
<dbReference type="RefSeq" id="XP_060342260.1">
    <property type="nucleotide sequence ID" value="XM_060498797.1"/>
</dbReference>
<comment type="catalytic activity">
    <reaction evidence="12">
        <text>n isopentenyl diphosphate + (2E,6E)-farnesyl diphosphate = a di-trans,poly-cis-polyprenyl diphosphate + n diphosphate</text>
        <dbReference type="Rhea" id="RHEA:53008"/>
        <dbReference type="Rhea" id="RHEA-COMP:19494"/>
        <dbReference type="ChEBI" id="CHEBI:33019"/>
        <dbReference type="ChEBI" id="CHEBI:128769"/>
        <dbReference type="ChEBI" id="CHEBI:136960"/>
        <dbReference type="ChEBI" id="CHEBI:175763"/>
        <dbReference type="EC" id="2.5.1.87"/>
    </reaction>
</comment>
<evidence type="ECO:0000256" key="1">
    <source>
        <dbReference type="ARBA" id="ARBA00001946"/>
    </source>
</evidence>
<evidence type="ECO:0000256" key="6">
    <source>
        <dbReference type="ARBA" id="ARBA00022679"/>
    </source>
</evidence>
<keyword evidence="11" id="KW-0472">Membrane</keyword>
<dbReference type="Proteomes" id="UP001241169">
    <property type="component" value="Unassembled WGS sequence"/>
</dbReference>
<dbReference type="PANTHER" id="PTHR21528">
    <property type="entry name" value="DEHYDRODOLICHYL DIPHOSPHATE SYNTHASE COMPLEX SUBUNIT NUS1"/>
    <property type="match status" value="1"/>
</dbReference>
<evidence type="ECO:0000256" key="10">
    <source>
        <dbReference type="ARBA" id="ARBA00022989"/>
    </source>
</evidence>
<sequence>MSYSVLSEVGIHGSRRTELTLGDKTKLRQVSFAQSRRHPAKKRMANCERTRFRANFSIGLFPPSAQQISQASRLAATRPQPRFPDSSRRETPPRFTNMPSTRVRKVYRTDDVVNLKDEEKEQLLESYLPDGPPPDARRQWRDDDIPPKGRFGLRRALRSKLHLAIYTVLHAIFSLYIRIRQAWHLVCYHISSIMFYHHRTPEYIERDVVGLKKKPKHLSVILKREPSGRHGAELERLVAEAAEIAVWCVCAKIPVLTVYERTGKLLILHVYLITLLTFPPPGLLKHYLPHLQQSIIQKSRSYFGRHQPALTVAMPHADDVLESPAHGDFARNDPRHLKVLFISAEDGRASMVDLTRTLTEMSQKGKLHPRDISTDLIDAELSEGIMPEPDLLISFGPYVDLDGYPPWPIRLTEIFCLPDNQGVGYQVFLRALLNFSSAQFRKGK</sequence>
<dbReference type="GeneID" id="85382696"/>
<feature type="compositionally biased region" description="Basic and acidic residues" evidence="13">
    <location>
        <begin position="135"/>
        <end position="144"/>
    </location>
</feature>
<evidence type="ECO:0000256" key="9">
    <source>
        <dbReference type="ARBA" id="ARBA00022842"/>
    </source>
</evidence>
<gene>
    <name evidence="14" type="ORF">CPAR01_14546</name>
</gene>